<dbReference type="EMBL" id="CP002390">
    <property type="protein sequence ID" value="EFE27809.1"/>
    <property type="molecule type" value="Genomic_DNA"/>
</dbReference>
<dbReference type="KEGG" id="faa:HMPREF0389_01440"/>
<dbReference type="eggNOG" id="ENOG5030597">
    <property type="taxonomic scope" value="Bacteria"/>
</dbReference>
<evidence type="ECO:0000313" key="2">
    <source>
        <dbReference type="Proteomes" id="UP000007468"/>
    </source>
</evidence>
<dbReference type="AlphaFoldDB" id="D6GTK2"/>
<reference evidence="2" key="1">
    <citation type="submission" date="2010-12" db="EMBL/GenBank/DDBJ databases">
        <title>The genome sequence of Filifactor alocis strain ATCC 35896.</title>
        <authorList>
            <consortium name="The Broad Institute Genome Sequencing Platform"/>
            <person name="Ward D."/>
            <person name="Earl A."/>
            <person name="Feldgarden M."/>
            <person name="Young S.K."/>
            <person name="Gargeya S."/>
            <person name="Zeng Q."/>
            <person name="Alvarado L."/>
            <person name="Berlin A."/>
            <person name="Bochicchio J."/>
            <person name="Chapman S.B."/>
            <person name="Chen Z."/>
            <person name="Freedman E."/>
            <person name="Gellesch M."/>
            <person name="Goldberg J."/>
            <person name="Griggs A."/>
            <person name="Gujja S."/>
            <person name="Heilman E."/>
            <person name="Heiman D."/>
            <person name="Howarth C."/>
            <person name="Mehta T."/>
            <person name="Neiman D."/>
            <person name="Pearson M."/>
            <person name="Roberts A."/>
            <person name="Saif S."/>
            <person name="Shea T."/>
            <person name="Shenoy N."/>
            <person name="Sisk P."/>
            <person name="Stolte C."/>
            <person name="Sykes S."/>
            <person name="White J."/>
            <person name="Yandava C."/>
            <person name="Izard J."/>
            <person name="Blanton J.M."/>
            <person name="Baranova O.V."/>
            <person name="Tanner A.C."/>
            <person name="Dewhirst F.E."/>
            <person name="Haas B."/>
            <person name="Nusbaum C."/>
            <person name="Birren B."/>
        </authorList>
    </citation>
    <scope>NUCLEOTIDE SEQUENCE [LARGE SCALE GENOMIC DNA]</scope>
    <source>
        <strain evidence="2">ATCC 35896 / D40 B5</strain>
    </source>
</reference>
<dbReference type="OrthoDB" id="2082914at2"/>
<gene>
    <name evidence="1" type="ordered locus">HMPREF0389_01440</name>
</gene>
<dbReference type="STRING" id="546269.HMPREF0389_01440"/>
<protein>
    <submittedName>
        <fullName evidence="1">Uncharacterized protein</fullName>
    </submittedName>
</protein>
<accession>D6GTK2</accession>
<organism evidence="1 2">
    <name type="scientific">Filifactor alocis (strain ATCC 35896 / CCUG 47790 / D40 B5)</name>
    <name type="common">Fusobacterium alocis</name>
    <dbReference type="NCBI Taxonomy" id="546269"/>
    <lineage>
        <taxon>Bacteria</taxon>
        <taxon>Bacillati</taxon>
        <taxon>Bacillota</taxon>
        <taxon>Clostridia</taxon>
        <taxon>Peptostreptococcales</taxon>
        <taxon>Filifactoraceae</taxon>
        <taxon>Filifactor</taxon>
    </lineage>
</organism>
<proteinExistence type="predicted"/>
<sequence>MIKVGFEERLQLLNLDDTVRATDRIVILTETQKLGKAKLICHLNHFNICFLNADKQTFRWLRTLKCADAILFEQRENRWILKIVEFKKCMTVESVKKSLEQFEGALYNAIAIAGFLQIEDFEEVRLYSAFRFDKMNENPLLRKRRENQKAIRQWERGKVKLPFIEETVPYKRIILDENGDGEVTL</sequence>
<name>D6GTK2_FILAD</name>
<keyword evidence="2" id="KW-1185">Reference proteome</keyword>
<dbReference type="RefSeq" id="WP_014262500.1">
    <property type="nucleotide sequence ID" value="NC_016630.1"/>
</dbReference>
<evidence type="ECO:0000313" key="1">
    <source>
        <dbReference type="EMBL" id="EFE27809.1"/>
    </source>
</evidence>
<dbReference type="Proteomes" id="UP000007468">
    <property type="component" value="Chromosome"/>
</dbReference>